<dbReference type="AlphaFoldDB" id="A0A7Y4ILL0"/>
<evidence type="ECO:0000313" key="3">
    <source>
        <dbReference type="Proteomes" id="UP000533080"/>
    </source>
</evidence>
<evidence type="ECO:0000313" key="2">
    <source>
        <dbReference type="EMBL" id="NOJ81459.1"/>
    </source>
</evidence>
<proteinExistence type="predicted"/>
<organism evidence="2 3">
    <name type="scientific">Myxococcus xanthus</name>
    <dbReference type="NCBI Taxonomy" id="34"/>
    <lineage>
        <taxon>Bacteria</taxon>
        <taxon>Pseudomonadati</taxon>
        <taxon>Myxococcota</taxon>
        <taxon>Myxococcia</taxon>
        <taxon>Myxococcales</taxon>
        <taxon>Cystobacterineae</taxon>
        <taxon>Myxococcaceae</taxon>
        <taxon>Myxococcus</taxon>
    </lineage>
</organism>
<reference evidence="2 3" key="1">
    <citation type="submission" date="2020-05" db="EMBL/GenBank/DDBJ databases">
        <authorList>
            <person name="Whitworth D."/>
        </authorList>
    </citation>
    <scope>NUCLEOTIDE SEQUENCE [LARGE SCALE GENOMIC DNA]</scope>
    <source>
        <strain evidence="2 3">AM005</strain>
    </source>
</reference>
<feature type="transmembrane region" description="Helical" evidence="1">
    <location>
        <begin position="249"/>
        <end position="269"/>
    </location>
</feature>
<evidence type="ECO:0008006" key="4">
    <source>
        <dbReference type="Google" id="ProtNLM"/>
    </source>
</evidence>
<name>A0A7Y4ILL0_MYXXA</name>
<dbReference type="RefSeq" id="WP_171443476.1">
    <property type="nucleotide sequence ID" value="NZ_JABFNS010000097.1"/>
</dbReference>
<sequence length="294" mass="31485">METVLYSLTSVLLRSGNSVFDRLSYGLRRQSILVLNFANNFVPFLLLAALTPLLPMADRAGWALYGNARLALFAVSVQGVAFAFSYGFRHLTVARVNIASRIGDVLIPLALMLSGRTVHWTEYLFALAVSGCSLLAAGGGSDSRRALWLPAFFITVAVLVQSLCGELFFQGQPSGVASNLEVSTALMFWRSAACLVLLIVFGARGTLGAQLSELVVDGRARTNLLVRALFTVGNQVAFVMALAAGNRVVAWPILNSVTLFSLVFANAFIQEAPARREVFAVVAIVALAVLKAAL</sequence>
<accession>A0A7Y4ILL0</accession>
<keyword evidence="1" id="KW-0812">Transmembrane</keyword>
<feature type="transmembrane region" description="Helical" evidence="1">
    <location>
        <begin position="147"/>
        <end position="170"/>
    </location>
</feature>
<feature type="transmembrane region" description="Helical" evidence="1">
    <location>
        <begin position="182"/>
        <end position="203"/>
    </location>
</feature>
<evidence type="ECO:0000256" key="1">
    <source>
        <dbReference type="SAM" id="Phobius"/>
    </source>
</evidence>
<comment type="caution">
    <text evidence="2">The sequence shown here is derived from an EMBL/GenBank/DDBJ whole genome shotgun (WGS) entry which is preliminary data.</text>
</comment>
<feature type="transmembrane region" description="Helical" evidence="1">
    <location>
        <begin position="66"/>
        <end position="86"/>
    </location>
</feature>
<gene>
    <name evidence="2" type="ORF">HNV28_24525</name>
</gene>
<dbReference type="Proteomes" id="UP000533080">
    <property type="component" value="Unassembled WGS sequence"/>
</dbReference>
<dbReference type="EMBL" id="JABFNT010000087">
    <property type="protein sequence ID" value="NOJ81459.1"/>
    <property type="molecule type" value="Genomic_DNA"/>
</dbReference>
<feature type="transmembrane region" description="Helical" evidence="1">
    <location>
        <begin position="224"/>
        <end position="243"/>
    </location>
</feature>
<keyword evidence="1" id="KW-1133">Transmembrane helix</keyword>
<keyword evidence="1" id="KW-0472">Membrane</keyword>
<feature type="transmembrane region" description="Helical" evidence="1">
    <location>
        <begin position="32"/>
        <end position="54"/>
    </location>
</feature>
<protein>
    <recommendedName>
        <fullName evidence="4">EamA domain-containing protein</fullName>
    </recommendedName>
</protein>